<keyword evidence="3" id="KW-1185">Reference proteome</keyword>
<comment type="caution">
    <text evidence="2">The sequence shown here is derived from an EMBL/GenBank/DDBJ whole genome shotgun (WGS) entry which is preliminary data.</text>
</comment>
<reference evidence="2 3" key="1">
    <citation type="submission" date="2018-01" db="EMBL/GenBank/DDBJ databases">
        <title>Genomic Encyclopedia of Type Strains, Phase III (KMG-III): the genomes of soil and plant-associated and newly described type strains.</title>
        <authorList>
            <person name="Whitman W."/>
        </authorList>
    </citation>
    <scope>NUCLEOTIDE SEQUENCE [LARGE SCALE GENOMIC DNA]</scope>
    <source>
        <strain evidence="2 3">HKI456</strain>
    </source>
</reference>
<dbReference type="AlphaFoldDB" id="A0A2P5K6T6"/>
<feature type="compositionally biased region" description="Polar residues" evidence="1">
    <location>
        <begin position="13"/>
        <end position="24"/>
    </location>
</feature>
<evidence type="ECO:0000313" key="2">
    <source>
        <dbReference type="EMBL" id="PPB81025.1"/>
    </source>
</evidence>
<accession>A0A2P5K6T6</accession>
<dbReference type="EMBL" id="PRDW01000023">
    <property type="protein sequence ID" value="PPB81025.1"/>
    <property type="molecule type" value="Genomic_DNA"/>
</dbReference>
<organism evidence="2 3">
    <name type="scientific">Mycetohabitans endofungorum</name>
    <dbReference type="NCBI Taxonomy" id="417203"/>
    <lineage>
        <taxon>Bacteria</taxon>
        <taxon>Pseudomonadati</taxon>
        <taxon>Pseudomonadota</taxon>
        <taxon>Betaproteobacteria</taxon>
        <taxon>Burkholderiales</taxon>
        <taxon>Burkholderiaceae</taxon>
        <taxon>Mycetohabitans</taxon>
    </lineage>
</organism>
<dbReference type="OrthoDB" id="9134494at2"/>
<sequence>MMPTIGGGFMDPTNLQSLDPKTMSADQGKQLEALNQIFNGPLGGGGPLGAKLKEMIDAYHSAHPDTQQA</sequence>
<evidence type="ECO:0000313" key="3">
    <source>
        <dbReference type="Proteomes" id="UP000243096"/>
    </source>
</evidence>
<dbReference type="RefSeq" id="WP_104078488.1">
    <property type="nucleotide sequence ID" value="NZ_CP062179.1"/>
</dbReference>
<feature type="region of interest" description="Disordered" evidence="1">
    <location>
        <begin position="1"/>
        <end position="24"/>
    </location>
</feature>
<name>A0A2P5K6T6_9BURK</name>
<gene>
    <name evidence="2" type="ORF">B0O95_12310</name>
</gene>
<evidence type="ECO:0000256" key="1">
    <source>
        <dbReference type="SAM" id="MobiDB-lite"/>
    </source>
</evidence>
<proteinExistence type="predicted"/>
<protein>
    <submittedName>
        <fullName evidence="2">Uncharacterized protein</fullName>
    </submittedName>
</protein>
<dbReference type="Proteomes" id="UP000243096">
    <property type="component" value="Unassembled WGS sequence"/>
</dbReference>